<dbReference type="AlphaFoldDB" id="R9PSK7"/>
<evidence type="ECO:0000313" key="1">
    <source>
        <dbReference type="EMBL" id="GAD04295.1"/>
    </source>
</evidence>
<dbReference type="EMBL" id="BARX01000055">
    <property type="protein sequence ID" value="GAD04295.1"/>
    <property type="molecule type" value="Genomic_DNA"/>
</dbReference>
<organism evidence="1 2">
    <name type="scientific">Agarivorans albus MKT 106</name>
    <dbReference type="NCBI Taxonomy" id="1331007"/>
    <lineage>
        <taxon>Bacteria</taxon>
        <taxon>Pseudomonadati</taxon>
        <taxon>Pseudomonadota</taxon>
        <taxon>Gammaproteobacteria</taxon>
        <taxon>Alteromonadales</taxon>
        <taxon>Alteromonadaceae</taxon>
        <taxon>Agarivorans</taxon>
    </lineage>
</organism>
<evidence type="ECO:0000313" key="2">
    <source>
        <dbReference type="Proteomes" id="UP000014461"/>
    </source>
</evidence>
<dbReference type="Proteomes" id="UP000014461">
    <property type="component" value="Unassembled WGS sequence"/>
</dbReference>
<gene>
    <name evidence="1" type="ORF">AALB_4375</name>
</gene>
<proteinExistence type="predicted"/>
<sequence>MVKAEIIRNGKSWATLEATRIDIVEPEKPMLAKQAANNEAELSN</sequence>
<name>R9PSK7_AGAAL</name>
<protein>
    <submittedName>
        <fullName evidence="1">Uncharacterized protein</fullName>
    </submittedName>
</protein>
<comment type="caution">
    <text evidence="1">The sequence shown here is derived from an EMBL/GenBank/DDBJ whole genome shotgun (WGS) entry which is preliminary data.</text>
</comment>
<reference evidence="1" key="1">
    <citation type="journal article" date="2013" name="Genome Announc.">
        <title>Draft Genome Sequence of Agarivorans albus Strain MKT 106T, an Agarolytic Marine Bacterium.</title>
        <authorList>
            <person name="Yasuike M."/>
            <person name="Nakamura Y."/>
            <person name="Kai W."/>
            <person name="Fujiwara A."/>
            <person name="Fukui Y."/>
            <person name="Satomi M."/>
            <person name="Sano M."/>
        </authorList>
    </citation>
    <scope>NUCLEOTIDE SEQUENCE [LARGE SCALE GENOMIC DNA]</scope>
</reference>
<keyword evidence="2" id="KW-1185">Reference proteome</keyword>
<accession>R9PSK7</accession>